<protein>
    <recommendedName>
        <fullName evidence="2">Myb-like domain-containing protein</fullName>
    </recommendedName>
</protein>
<feature type="compositionally biased region" description="Basic and acidic residues" evidence="1">
    <location>
        <begin position="471"/>
        <end position="484"/>
    </location>
</feature>
<dbReference type="VEuPathDB" id="FungiDB:FOMG_16016"/>
<feature type="region of interest" description="Disordered" evidence="1">
    <location>
        <begin position="349"/>
        <end position="428"/>
    </location>
</feature>
<feature type="compositionally biased region" description="Low complexity" evidence="1">
    <location>
        <begin position="378"/>
        <end position="390"/>
    </location>
</feature>
<dbReference type="OrthoDB" id="5153959at2759"/>
<feature type="compositionally biased region" description="Polar residues" evidence="1">
    <location>
        <begin position="244"/>
        <end position="254"/>
    </location>
</feature>
<feature type="domain" description="Myb-like" evidence="2">
    <location>
        <begin position="498"/>
        <end position="541"/>
    </location>
</feature>
<dbReference type="CDD" id="cd00167">
    <property type="entry name" value="SANT"/>
    <property type="match status" value="1"/>
</dbReference>
<dbReference type="EMBL" id="JH659349">
    <property type="protein sequence ID" value="EXK27466.1"/>
    <property type="molecule type" value="Genomic_DNA"/>
</dbReference>
<organism evidence="3">
    <name type="scientific">Fusarium oxysporum f. sp. melonis 26406</name>
    <dbReference type="NCBI Taxonomy" id="1089452"/>
    <lineage>
        <taxon>Eukaryota</taxon>
        <taxon>Fungi</taxon>
        <taxon>Dikarya</taxon>
        <taxon>Ascomycota</taxon>
        <taxon>Pezizomycotina</taxon>
        <taxon>Sordariomycetes</taxon>
        <taxon>Hypocreomycetidae</taxon>
        <taxon>Hypocreales</taxon>
        <taxon>Nectriaceae</taxon>
        <taxon>Fusarium</taxon>
        <taxon>Fusarium oxysporum species complex</taxon>
    </lineage>
</organism>
<accession>X0A2I0</accession>
<feature type="region of interest" description="Disordered" evidence="1">
    <location>
        <begin position="29"/>
        <end position="72"/>
    </location>
</feature>
<dbReference type="InterPro" id="IPR001005">
    <property type="entry name" value="SANT/Myb"/>
</dbReference>
<feature type="region of interest" description="Disordered" evidence="1">
    <location>
        <begin position="143"/>
        <end position="174"/>
    </location>
</feature>
<proteinExistence type="predicted"/>
<dbReference type="HOGENOM" id="CLU_018686_0_0_1"/>
<dbReference type="AlphaFoldDB" id="X0A2I0"/>
<reference evidence="3" key="1">
    <citation type="submission" date="2012-04" db="EMBL/GenBank/DDBJ databases">
        <title>The Genome Sequence of Fusarium oxysporum melonis.</title>
        <authorList>
            <consortium name="The Broad Institute Genome Sequencing Platform"/>
            <person name="Ma L.-J."/>
            <person name="Gale L.R."/>
            <person name="Schwartz D.C."/>
            <person name="Zhou S."/>
            <person name="Corby-Kistler H."/>
            <person name="Young S.K."/>
            <person name="Zeng Q."/>
            <person name="Gargeya S."/>
            <person name="Fitzgerald M."/>
            <person name="Haas B."/>
            <person name="Abouelleil A."/>
            <person name="Alvarado L."/>
            <person name="Arachchi H.M."/>
            <person name="Berlin A."/>
            <person name="Brown A."/>
            <person name="Chapman S.B."/>
            <person name="Chen Z."/>
            <person name="Dunbar C."/>
            <person name="Freedman E."/>
            <person name="Gearin G."/>
            <person name="Goldberg J."/>
            <person name="Griggs A."/>
            <person name="Gujja S."/>
            <person name="Heiman D."/>
            <person name="Howarth C."/>
            <person name="Larson L."/>
            <person name="Lui A."/>
            <person name="MacDonald P.J.P."/>
            <person name="Montmayeur A."/>
            <person name="Murphy C."/>
            <person name="Neiman D."/>
            <person name="Pearson M."/>
            <person name="Priest M."/>
            <person name="Roberts A."/>
            <person name="Saif S."/>
            <person name="Shea T."/>
            <person name="Shenoy N."/>
            <person name="Sisk P."/>
            <person name="Stolte C."/>
            <person name="Sykes S."/>
            <person name="Wortman J."/>
            <person name="Nusbaum C."/>
            <person name="Birren B."/>
        </authorList>
    </citation>
    <scope>NUCLEOTIDE SEQUENCE</scope>
    <source>
        <strain evidence="3">26406</strain>
    </source>
</reference>
<dbReference type="PROSITE" id="PS50090">
    <property type="entry name" value="MYB_LIKE"/>
    <property type="match status" value="1"/>
</dbReference>
<evidence type="ECO:0000256" key="1">
    <source>
        <dbReference type="SAM" id="MobiDB-lite"/>
    </source>
</evidence>
<feature type="compositionally biased region" description="Acidic residues" evidence="1">
    <location>
        <begin position="46"/>
        <end position="60"/>
    </location>
</feature>
<evidence type="ECO:0000313" key="3">
    <source>
        <dbReference type="EMBL" id="EXK27466.1"/>
    </source>
</evidence>
<name>X0A2I0_FUSOX</name>
<reference evidence="3" key="2">
    <citation type="submission" date="2012-05" db="EMBL/GenBank/DDBJ databases">
        <title>Annotation of the Genome Sequence of Fusarium oxysporum f. sp. melonis 26406.</title>
        <authorList>
            <consortium name="The Broad Institute Genomics Platform"/>
            <person name="Ma L.-J."/>
            <person name="Corby-Kistler H."/>
            <person name="Broz K."/>
            <person name="Gale L.R."/>
            <person name="Jonkers W."/>
            <person name="O'Donnell K."/>
            <person name="Ploetz R."/>
            <person name="Steinberg C."/>
            <person name="Schwartz D.C."/>
            <person name="VanEtten H."/>
            <person name="Zhou S."/>
            <person name="Young S.K."/>
            <person name="Zeng Q."/>
            <person name="Gargeya S."/>
            <person name="Fitzgerald M."/>
            <person name="Abouelleil A."/>
            <person name="Alvarado L."/>
            <person name="Chapman S.B."/>
            <person name="Gainer-Dewar J."/>
            <person name="Goldberg J."/>
            <person name="Griggs A."/>
            <person name="Gujja S."/>
            <person name="Hansen M."/>
            <person name="Howarth C."/>
            <person name="Imamovic A."/>
            <person name="Ireland A."/>
            <person name="Larimer J."/>
            <person name="McCowan C."/>
            <person name="Murphy C."/>
            <person name="Pearson M."/>
            <person name="Poon T.W."/>
            <person name="Priest M."/>
            <person name="Roberts A."/>
            <person name="Saif S."/>
            <person name="Shea T."/>
            <person name="Sykes S."/>
            <person name="Wortman J."/>
            <person name="Nusbaum C."/>
            <person name="Birren B."/>
        </authorList>
    </citation>
    <scope>NUCLEOTIDE SEQUENCE</scope>
    <source>
        <strain evidence="3">26406</strain>
    </source>
</reference>
<sequence length="545" mass="59168">MVSTISNAGQQDLQYSSILPDHQAALRNERVPSASGKSTDNAIWISDDDSSDTEYEDSLEDHDLKNPQSDCATPMTASVIDHLDSMCTEHSETESNAAARMGDTPISSPAQLEEVQISSHESQMDLSTDPELNQQALFSTTCTPAGDTATSADTNSVSSSVSPEIQPYPSASDGELITKATGATSELDVMTDALSNGESCHRSQNAPATPSEATYGPIAINPEVMALKPLPDSKVYPIAEGDDTTSAVRGSSSGPRLLPESRPNQDQDHGSCSPKGIEPGLLEAQTGSLPTARMSSEFREGISRRRCRRTSPHSHMPVQDKDSDTGTESSDSEDGLDVQECIYVEEYCPSLPDASGDESEDDFEKLHSRKRRMVSQFPHASARSTPASARSSHRQRSKRCTAQLPRGRQISLRGSKSPAPSQTSWDPSEVGTFARFEEWPLSSVSLKRIIEGGKATFQLQFDWTPGQSQPHADRSVSDSKEGRGPTKASLSATRSFSGKWTLEEDNKVRTMRRGGCSWVEIQRALPHRSQGSIQVRYSTKLKQGR</sequence>
<feature type="compositionally biased region" description="Low complexity" evidence="1">
    <location>
        <begin position="147"/>
        <end position="162"/>
    </location>
</feature>
<feature type="region of interest" description="Disordered" evidence="1">
    <location>
        <begin position="88"/>
        <end position="108"/>
    </location>
</feature>
<gene>
    <name evidence="3" type="ORF">FOMG_16016</name>
</gene>
<dbReference type="Proteomes" id="UP000030703">
    <property type="component" value="Unassembled WGS sequence"/>
</dbReference>
<feature type="region of interest" description="Disordered" evidence="1">
    <location>
        <begin position="463"/>
        <end position="496"/>
    </location>
</feature>
<feature type="region of interest" description="Disordered" evidence="1">
    <location>
        <begin position="236"/>
        <end position="336"/>
    </location>
</feature>
<evidence type="ECO:0000259" key="2">
    <source>
        <dbReference type="PROSITE" id="PS50090"/>
    </source>
</evidence>
<feature type="region of interest" description="Disordered" evidence="1">
    <location>
        <begin position="196"/>
        <end position="215"/>
    </location>
</feature>
<feature type="compositionally biased region" description="Polar residues" evidence="1">
    <location>
        <begin position="412"/>
        <end position="426"/>
    </location>
</feature>
<feature type="compositionally biased region" description="Polar residues" evidence="1">
    <location>
        <begin position="196"/>
        <end position="212"/>
    </location>
</feature>